<evidence type="ECO:0000313" key="4">
    <source>
        <dbReference type="Proteomes" id="UP001596203"/>
    </source>
</evidence>
<proteinExistence type="predicted"/>
<dbReference type="InterPro" id="IPR036388">
    <property type="entry name" value="WH-like_DNA-bd_sf"/>
</dbReference>
<dbReference type="RefSeq" id="WP_377421284.1">
    <property type="nucleotide sequence ID" value="NZ_JBHSPR010000010.1"/>
</dbReference>
<feature type="region of interest" description="Disordered" evidence="1">
    <location>
        <begin position="40"/>
        <end position="64"/>
    </location>
</feature>
<keyword evidence="2" id="KW-0812">Transmembrane</keyword>
<reference evidence="4" key="1">
    <citation type="journal article" date="2019" name="Int. J. Syst. Evol. Microbiol.">
        <title>The Global Catalogue of Microorganisms (GCM) 10K type strain sequencing project: providing services to taxonomists for standard genome sequencing and annotation.</title>
        <authorList>
            <consortium name="The Broad Institute Genomics Platform"/>
            <consortium name="The Broad Institute Genome Sequencing Center for Infectious Disease"/>
            <person name="Wu L."/>
            <person name="Ma J."/>
        </authorList>
    </citation>
    <scope>NUCLEOTIDE SEQUENCE [LARGE SCALE GENOMIC DNA]</scope>
    <source>
        <strain evidence="4">ZS-35-S2</strain>
    </source>
</reference>
<sequence>MLTIAAEQVDRGWGGPIGLLAAVAVFWGLVEAHRYFKIRNSSPTAPADDTDGINPLVDEVSDTDDTDRDTSWWGRIVDRDGRRVRQIEHVLRTGSSLPDDEIDLALDDEDPHVGTSANLPETQAEFVDRLDLEGVPYAEIVRQAMERFRISEATVKRRIREVREVRNR</sequence>
<organism evidence="3 4">
    <name type="scientific">Plantactinospora solaniradicis</name>
    <dbReference type="NCBI Taxonomy" id="1723736"/>
    <lineage>
        <taxon>Bacteria</taxon>
        <taxon>Bacillati</taxon>
        <taxon>Actinomycetota</taxon>
        <taxon>Actinomycetes</taxon>
        <taxon>Micromonosporales</taxon>
        <taxon>Micromonosporaceae</taxon>
        <taxon>Plantactinospora</taxon>
    </lineage>
</organism>
<keyword evidence="4" id="KW-1185">Reference proteome</keyword>
<feature type="transmembrane region" description="Helical" evidence="2">
    <location>
        <begin position="12"/>
        <end position="30"/>
    </location>
</feature>
<name>A0ABW1K696_9ACTN</name>
<evidence type="ECO:0000256" key="2">
    <source>
        <dbReference type="SAM" id="Phobius"/>
    </source>
</evidence>
<keyword evidence="2" id="KW-1133">Transmembrane helix</keyword>
<keyword evidence="2" id="KW-0472">Membrane</keyword>
<dbReference type="Gene3D" id="1.10.10.10">
    <property type="entry name" value="Winged helix-like DNA-binding domain superfamily/Winged helix DNA-binding domain"/>
    <property type="match status" value="1"/>
</dbReference>
<gene>
    <name evidence="3" type="ORF">ACFP2T_13410</name>
</gene>
<accession>A0ABW1K696</accession>
<protein>
    <submittedName>
        <fullName evidence="3">Uncharacterized protein</fullName>
    </submittedName>
</protein>
<evidence type="ECO:0000256" key="1">
    <source>
        <dbReference type="SAM" id="MobiDB-lite"/>
    </source>
</evidence>
<evidence type="ECO:0000313" key="3">
    <source>
        <dbReference type="EMBL" id="MFC6017200.1"/>
    </source>
</evidence>
<comment type="caution">
    <text evidence="3">The sequence shown here is derived from an EMBL/GenBank/DDBJ whole genome shotgun (WGS) entry which is preliminary data.</text>
</comment>
<dbReference type="EMBL" id="JBHSPR010000010">
    <property type="protein sequence ID" value="MFC6017200.1"/>
    <property type="molecule type" value="Genomic_DNA"/>
</dbReference>
<dbReference type="Proteomes" id="UP001596203">
    <property type="component" value="Unassembled WGS sequence"/>
</dbReference>